<sequence length="49" mass="5454">MNERNTKKQAPYEQEMLAQIALSLIASMSEMSLDQEEAALKTALSLIGR</sequence>
<proteinExistence type="predicted"/>
<gene>
    <name evidence="1" type="ORF">H0N82_12535</name>
</gene>
<evidence type="ECO:0000313" key="2">
    <source>
        <dbReference type="Proteomes" id="UP000552935"/>
    </source>
</evidence>
<protein>
    <submittedName>
        <fullName evidence="1">Uncharacterized protein</fullName>
    </submittedName>
</protein>
<accession>A0A853J797</accession>
<dbReference type="EMBL" id="JACCKI010000012">
    <property type="protein sequence ID" value="NZA05891.1"/>
    <property type="molecule type" value="Genomic_DNA"/>
</dbReference>
<evidence type="ECO:0000313" key="1">
    <source>
        <dbReference type="EMBL" id="NZA05891.1"/>
    </source>
</evidence>
<dbReference type="RefSeq" id="WP_180530720.1">
    <property type="nucleotide sequence ID" value="NZ_CP086326.1"/>
</dbReference>
<comment type="caution">
    <text evidence="1">The sequence shown here is derived from an EMBL/GenBank/DDBJ whole genome shotgun (WGS) entry which is preliminary data.</text>
</comment>
<organism evidence="1 2">
    <name type="scientific">Lacticaseibacillus rhamnosus</name>
    <name type="common">Lactobacillus rhamnosus</name>
    <dbReference type="NCBI Taxonomy" id="47715"/>
    <lineage>
        <taxon>Bacteria</taxon>
        <taxon>Bacillati</taxon>
        <taxon>Bacillota</taxon>
        <taxon>Bacilli</taxon>
        <taxon>Lactobacillales</taxon>
        <taxon>Lactobacillaceae</taxon>
        <taxon>Lacticaseibacillus</taxon>
    </lineage>
</organism>
<name>A0A853J797_LACRH</name>
<dbReference type="Proteomes" id="UP000552935">
    <property type="component" value="Unassembled WGS sequence"/>
</dbReference>
<dbReference type="AlphaFoldDB" id="A0A853J797"/>
<reference evidence="1 2" key="1">
    <citation type="submission" date="2020-07" db="EMBL/GenBank/DDBJ databases">
        <title>Organ Donor 1.</title>
        <authorList>
            <person name="Marsh A.J."/>
            <person name="Azcarate-Peril M.A."/>
        </authorList>
    </citation>
    <scope>NUCLEOTIDE SEQUENCE [LARGE SCALE GENOMIC DNA]</scope>
    <source>
        <strain evidence="1 2">AMC0712</strain>
    </source>
</reference>